<keyword evidence="2" id="KW-0963">Cytoplasm</keyword>
<gene>
    <name evidence="8" type="primary">LOC107222430</name>
</gene>
<dbReference type="RefSeq" id="XP_015517286.1">
    <property type="nucleotide sequence ID" value="XM_015661800.2"/>
</dbReference>
<dbReference type="InterPro" id="IPR031794">
    <property type="entry name" value="HMMR_C"/>
</dbReference>
<keyword evidence="7" id="KW-1185">Reference proteome</keyword>
<evidence type="ECO:0000256" key="3">
    <source>
        <dbReference type="ARBA" id="ARBA00023212"/>
    </source>
</evidence>
<proteinExistence type="predicted"/>
<name>A0A6J0BR90_NEOLC</name>
<feature type="region of interest" description="Disordered" evidence="5">
    <location>
        <begin position="832"/>
        <end position="864"/>
    </location>
</feature>
<feature type="compositionally biased region" description="Polar residues" evidence="5">
    <location>
        <begin position="453"/>
        <end position="467"/>
    </location>
</feature>
<evidence type="ECO:0000256" key="1">
    <source>
        <dbReference type="ARBA" id="ARBA00004186"/>
    </source>
</evidence>
<keyword evidence="8" id="KW-0675">Receptor</keyword>
<feature type="region of interest" description="Disordered" evidence="5">
    <location>
        <begin position="452"/>
        <end position="473"/>
    </location>
</feature>
<dbReference type="InterPro" id="IPR026203">
    <property type="entry name" value="IHABP"/>
</dbReference>
<evidence type="ECO:0000313" key="8">
    <source>
        <dbReference type="RefSeq" id="XP_015517286.1"/>
    </source>
</evidence>
<organism evidence="8">
    <name type="scientific">Neodiprion lecontei</name>
    <name type="common">Redheaded pine sawfly</name>
    <dbReference type="NCBI Taxonomy" id="441921"/>
    <lineage>
        <taxon>Eukaryota</taxon>
        <taxon>Metazoa</taxon>
        <taxon>Ecdysozoa</taxon>
        <taxon>Arthropoda</taxon>
        <taxon>Hexapoda</taxon>
        <taxon>Insecta</taxon>
        <taxon>Pterygota</taxon>
        <taxon>Neoptera</taxon>
        <taxon>Endopterygota</taxon>
        <taxon>Hymenoptera</taxon>
        <taxon>Tenthredinoidea</taxon>
        <taxon>Diprionidae</taxon>
        <taxon>Diprioninae</taxon>
        <taxon>Neodiprion</taxon>
    </lineage>
</organism>
<comment type="subcellular location">
    <subcellularLocation>
        <location evidence="1">Cytoplasm</location>
        <location evidence="1">Cytoskeleton</location>
        <location evidence="1">Spindle</location>
    </subcellularLocation>
</comment>
<dbReference type="GO" id="GO:0005540">
    <property type="term" value="F:hyaluronic acid binding"/>
    <property type="evidence" value="ECO:0007669"/>
    <property type="project" value="InterPro"/>
</dbReference>
<evidence type="ECO:0000256" key="5">
    <source>
        <dbReference type="SAM" id="MobiDB-lite"/>
    </source>
</evidence>
<evidence type="ECO:0000256" key="2">
    <source>
        <dbReference type="ARBA" id="ARBA00022490"/>
    </source>
</evidence>
<dbReference type="Pfam" id="PF15908">
    <property type="entry name" value="HMMR_C"/>
    <property type="match status" value="1"/>
</dbReference>
<evidence type="ECO:0000259" key="6">
    <source>
        <dbReference type="Pfam" id="PF15908"/>
    </source>
</evidence>
<dbReference type="AlphaFoldDB" id="A0A6J0BR90"/>
<dbReference type="PANTHER" id="PTHR18956">
    <property type="entry name" value="HYALURONAN MEDIATED MOTILITY RECEPTOR"/>
    <property type="match status" value="1"/>
</dbReference>
<evidence type="ECO:0000256" key="4">
    <source>
        <dbReference type="SAM" id="Coils"/>
    </source>
</evidence>
<reference evidence="8" key="1">
    <citation type="submission" date="2025-08" db="UniProtKB">
        <authorList>
            <consortium name="RefSeq"/>
        </authorList>
    </citation>
    <scope>IDENTIFICATION</scope>
    <source>
        <tissue evidence="8">Thorax and Abdomen</tissue>
    </source>
</reference>
<feature type="region of interest" description="Disordered" evidence="5">
    <location>
        <begin position="49"/>
        <end position="71"/>
    </location>
</feature>
<feature type="domain" description="Hyaluronan-mediated motility receptor C-terminal" evidence="6">
    <location>
        <begin position="711"/>
        <end position="833"/>
    </location>
</feature>
<dbReference type="InParanoid" id="A0A6J0BR90"/>
<dbReference type="PANTHER" id="PTHR18956:SF6">
    <property type="entry name" value="HYALURONAN MEDIATED MOTILITY RECEPTOR"/>
    <property type="match status" value="1"/>
</dbReference>
<feature type="compositionally biased region" description="Basic and acidic residues" evidence="5">
    <location>
        <begin position="832"/>
        <end position="843"/>
    </location>
</feature>
<sequence length="864" mass="100472">MSFPRARIQRFNEFSNDVPPPGSYDPKIKNKIKGLVIEKTDRFLDSKSISSSCADCNTSTSSKSASLTSSSAFKVPQLPKKKTTTKSVLTSPSVKTNKKCDSKYDPTKELADLKVECINKDRTIQEYEKQMEEMKDDIQRLEKQLMELKDKQIEIEARHKKDLDEMTQDRHLADIEMKTKMQKVHEDFQMEISKMKDEECKLKTELINLAEIRNDLESKLQQRQHLVIQLQSQLSMLECELDECKAENENLAAESDKWDTTLTANHETEIKILREDFQREKDDLLNQYQSERREIVQLQDNLHFETTSKKCSEEKLAKLQCLYSDVKSRLEEAEGELQEIKDHHSQVLKNHSQEIETLMHRHAEEIARLVQRSEEFKQECATEREKGRVIEEKAMSKIQEAKNSVDEEVRKAVEKYAGSLLLMESKLQTAQENLAQKETEAMELSIQVEELKNSSATKESSNQSLQSELDRTEAELAEKREEVKVLKDQLRNEAAEMVTRRRRLDLVMAENQLTVSAISERLAKSDTEVERLQSELEWERIRLREHKDLLNTMRTNSTHAYDQLLNLLQQLDGKKEDIDQLVVNNVIKFDTMKSLFDAKIKELNDVAAAEITRLEAECDKVNGYNRELKQQLTEMTGKLGEARDMLLRVEEQYDGQSIELAQLELTCHKLDKLYKETNKKYEESTAQLMEQQVVIDKAKSYIAEFTDKLDMMQERRSCKEHSVKIEKDKDKVDKVEAEPKSELGTEFKSAADLSKFLKDRELLESNLRKTEAEYKDLADKYAAVIGHNNHKQKIQHMIQMKKEKLQLKEDVEAAKRIIAQQQRTIEKLRSEERNRQLLKEKENLPSSVVASPHKPTTPLKDRNI</sequence>
<protein>
    <submittedName>
        <fullName evidence="8">Hyaluronan mediated motility receptor</fullName>
    </submittedName>
</protein>
<feature type="coiled-coil region" evidence="4">
    <location>
        <begin position="110"/>
        <end position="158"/>
    </location>
</feature>
<dbReference type="Proteomes" id="UP000829291">
    <property type="component" value="Chromosome 6"/>
</dbReference>
<dbReference type="OrthoDB" id="419631at2759"/>
<keyword evidence="3" id="KW-0206">Cytoskeleton</keyword>
<dbReference type="KEGG" id="nlo:107222430"/>
<evidence type="ECO:0000313" key="7">
    <source>
        <dbReference type="Proteomes" id="UP000829291"/>
    </source>
</evidence>
<feature type="compositionally biased region" description="Low complexity" evidence="5">
    <location>
        <begin position="58"/>
        <end position="71"/>
    </location>
</feature>
<dbReference type="GO" id="GO:0005819">
    <property type="term" value="C:spindle"/>
    <property type="evidence" value="ECO:0007669"/>
    <property type="project" value="UniProtKB-SubCell"/>
</dbReference>
<dbReference type="GeneID" id="107222430"/>
<keyword evidence="4" id="KW-0175">Coiled coil</keyword>
<accession>A0A6J0BR90</accession>